<dbReference type="VEuPathDB" id="FungiDB:UREG_04524"/>
<dbReference type="PANTHER" id="PTHR42678">
    <property type="entry name" value="AMIDASE"/>
    <property type="match status" value="1"/>
</dbReference>
<protein>
    <recommendedName>
        <fullName evidence="2">Amidase domain-containing protein</fullName>
    </recommendedName>
</protein>
<dbReference type="OrthoDB" id="566138at2759"/>
<gene>
    <name evidence="3" type="ORF">UREG_04524</name>
</gene>
<dbReference type="AlphaFoldDB" id="C4JPE2"/>
<feature type="chain" id="PRO_5002937978" description="Amidase domain-containing protein" evidence="1">
    <location>
        <begin position="24"/>
        <end position="528"/>
    </location>
</feature>
<dbReference type="Pfam" id="PF01425">
    <property type="entry name" value="Amidase"/>
    <property type="match status" value="1"/>
</dbReference>
<dbReference type="InterPro" id="IPR023631">
    <property type="entry name" value="Amidase_dom"/>
</dbReference>
<dbReference type="PANTHER" id="PTHR42678:SF34">
    <property type="entry name" value="OS04G0183300 PROTEIN"/>
    <property type="match status" value="1"/>
</dbReference>
<keyword evidence="4" id="KW-1185">Reference proteome</keyword>
<dbReference type="HOGENOM" id="CLU_009600_14_1_1"/>
<evidence type="ECO:0000313" key="4">
    <source>
        <dbReference type="Proteomes" id="UP000002058"/>
    </source>
</evidence>
<evidence type="ECO:0000256" key="1">
    <source>
        <dbReference type="SAM" id="SignalP"/>
    </source>
</evidence>
<dbReference type="OMA" id="HANDSWA"/>
<name>C4JPE2_UNCRE</name>
<accession>C4JPE2</accession>
<evidence type="ECO:0000313" key="3">
    <source>
        <dbReference type="EMBL" id="EEP79678.1"/>
    </source>
</evidence>
<sequence length="528" mass="56766">MVSVASLLQLAFAGLALIPLSAAAAVDTQGRCKFPSLIDATAEELQDGLSQKCFTSVELVTAYLVRIREVNRQLHVVSDFNPDAHLIAVRLDSERRRGKIRGLQTTSGSYALYNAKLHEDATVAKKLRDAGAIILGKANLSQWANFRSLNSSSGWSAYGGQVTAAYYPQQDPSGSSSGSGVASDLGLAWATLGTETSGSVVGPASSNNVVGIKPTVGLTSRHLVVPISSHQDTIGPLARTVKDAAILLQAFAGRDKNDNYTSAIPFSRLPNYVSACKPSALQGKRIGVPSNVLAVLAGSPAHKPVLDAFNSALSVMEEAGATIVRDANFTAYEEYVTSDAPYRVLLADFISDLAHYLSQLKVNPRNVHSLADVQRFTQSFPPEDYPDRDTGVWDFALELGTNNTSPEFWPYYQKSYAFGDEGGILGALKRHNLDAAVLPTDIAYDVPGLVGSPIISVPLGAFPEGQEIMHNPRGDLVAAAPGIPFGIGFMGKHWSEEELIGMAYAFEQKTQVRGKLKRYIEPKTELRR</sequence>
<dbReference type="eggNOG" id="KOG1211">
    <property type="taxonomic scope" value="Eukaryota"/>
</dbReference>
<feature type="domain" description="Amidase" evidence="2">
    <location>
        <begin position="58"/>
        <end position="499"/>
    </location>
</feature>
<keyword evidence="1" id="KW-0732">Signal</keyword>
<organism evidence="3 4">
    <name type="scientific">Uncinocarpus reesii (strain UAMH 1704)</name>
    <dbReference type="NCBI Taxonomy" id="336963"/>
    <lineage>
        <taxon>Eukaryota</taxon>
        <taxon>Fungi</taxon>
        <taxon>Dikarya</taxon>
        <taxon>Ascomycota</taxon>
        <taxon>Pezizomycotina</taxon>
        <taxon>Eurotiomycetes</taxon>
        <taxon>Eurotiomycetidae</taxon>
        <taxon>Onygenales</taxon>
        <taxon>Onygenaceae</taxon>
        <taxon>Uncinocarpus</taxon>
    </lineage>
</organism>
<dbReference type="SUPFAM" id="SSF75304">
    <property type="entry name" value="Amidase signature (AS) enzymes"/>
    <property type="match status" value="1"/>
</dbReference>
<evidence type="ECO:0000259" key="2">
    <source>
        <dbReference type="Pfam" id="PF01425"/>
    </source>
</evidence>
<reference evidence="4" key="1">
    <citation type="journal article" date="2009" name="Genome Res.">
        <title>Comparative genomic analyses of the human fungal pathogens Coccidioides and their relatives.</title>
        <authorList>
            <person name="Sharpton T.J."/>
            <person name="Stajich J.E."/>
            <person name="Rounsley S.D."/>
            <person name="Gardner M.J."/>
            <person name="Wortman J.R."/>
            <person name="Jordar V.S."/>
            <person name="Maiti R."/>
            <person name="Kodira C.D."/>
            <person name="Neafsey D.E."/>
            <person name="Zeng Q."/>
            <person name="Hung C.-Y."/>
            <person name="McMahan C."/>
            <person name="Muszewska A."/>
            <person name="Grynberg M."/>
            <person name="Mandel M.A."/>
            <person name="Kellner E.M."/>
            <person name="Barker B.M."/>
            <person name="Galgiani J.N."/>
            <person name="Orbach M.J."/>
            <person name="Kirkland T.N."/>
            <person name="Cole G.T."/>
            <person name="Henn M.R."/>
            <person name="Birren B.W."/>
            <person name="Taylor J.W."/>
        </authorList>
    </citation>
    <scope>NUCLEOTIDE SEQUENCE [LARGE SCALE GENOMIC DNA]</scope>
    <source>
        <strain evidence="4">UAMH 1704</strain>
    </source>
</reference>
<proteinExistence type="predicted"/>
<dbReference type="InterPro" id="IPR036928">
    <property type="entry name" value="AS_sf"/>
</dbReference>
<dbReference type="Proteomes" id="UP000002058">
    <property type="component" value="Unassembled WGS sequence"/>
</dbReference>
<dbReference type="Gene3D" id="3.90.1300.10">
    <property type="entry name" value="Amidase signature (AS) domain"/>
    <property type="match status" value="1"/>
</dbReference>
<dbReference type="InParanoid" id="C4JPE2"/>
<dbReference type="STRING" id="336963.C4JPE2"/>
<dbReference type="EMBL" id="CH476616">
    <property type="protein sequence ID" value="EEP79678.1"/>
    <property type="molecule type" value="Genomic_DNA"/>
</dbReference>
<dbReference type="RefSeq" id="XP_002545007.1">
    <property type="nucleotide sequence ID" value="XM_002544961.1"/>
</dbReference>
<dbReference type="KEGG" id="ure:UREG_04524"/>
<dbReference type="GeneID" id="8442390"/>
<feature type="signal peptide" evidence="1">
    <location>
        <begin position="1"/>
        <end position="23"/>
    </location>
</feature>